<sequence length="175" mass="20295">MKRVMIVGQPGSGKSTLAREIGKRTGLPVYHMDQIHWQPGWVARDRGLRVHMANEIELRKTWIFEGGLSETYPHRLSRADTLIVLEIPLWRRAWRVFKRTLTNLGRNRPDLPENCPERFDPEFWKWIWTTRHSAVLRHRALIKIAPADVAVHHLCNSAEVRAFLESLDSADAPGH</sequence>
<name>A0ABU6HG13_9RHOB</name>
<dbReference type="RefSeq" id="WP_326296304.1">
    <property type="nucleotide sequence ID" value="NZ_JAYLLH010000005.1"/>
</dbReference>
<dbReference type="InterPro" id="IPR027417">
    <property type="entry name" value="P-loop_NTPase"/>
</dbReference>
<organism evidence="1 2">
    <name type="scientific">Mesobacterium hydrothermale</name>
    <dbReference type="NCBI Taxonomy" id="3111907"/>
    <lineage>
        <taxon>Bacteria</taxon>
        <taxon>Pseudomonadati</taxon>
        <taxon>Pseudomonadota</taxon>
        <taxon>Alphaproteobacteria</taxon>
        <taxon>Rhodobacterales</taxon>
        <taxon>Roseobacteraceae</taxon>
        <taxon>Mesobacterium</taxon>
    </lineage>
</organism>
<evidence type="ECO:0000313" key="2">
    <source>
        <dbReference type="Proteomes" id="UP001348149"/>
    </source>
</evidence>
<reference evidence="1 2" key="1">
    <citation type="submission" date="2024-01" db="EMBL/GenBank/DDBJ databases">
        <title>Mesobacterium rodlantinim sp. nov., isolated from shallow sea hydrothermal systems off Kueishantao Island.</title>
        <authorList>
            <person name="Su Z."/>
            <person name="Tang K."/>
        </authorList>
    </citation>
    <scope>NUCLEOTIDE SEQUENCE [LARGE SCALE GENOMIC DNA]</scope>
    <source>
        <strain evidence="1 2">TK19101</strain>
    </source>
</reference>
<proteinExistence type="predicted"/>
<gene>
    <name evidence="1" type="ORF">VK792_05235</name>
</gene>
<accession>A0ABU6HG13</accession>
<evidence type="ECO:0000313" key="1">
    <source>
        <dbReference type="EMBL" id="MEC3860679.1"/>
    </source>
</evidence>
<dbReference type="InterPro" id="IPR052922">
    <property type="entry name" value="Cytidylate_Kinase-2"/>
</dbReference>
<protein>
    <submittedName>
        <fullName evidence="1">AAA family ATPase</fullName>
    </submittedName>
</protein>
<dbReference type="SUPFAM" id="SSF52540">
    <property type="entry name" value="P-loop containing nucleoside triphosphate hydrolases"/>
    <property type="match status" value="1"/>
</dbReference>
<dbReference type="Gene3D" id="3.40.50.300">
    <property type="entry name" value="P-loop containing nucleotide triphosphate hydrolases"/>
    <property type="match status" value="1"/>
</dbReference>
<keyword evidence="2" id="KW-1185">Reference proteome</keyword>
<comment type="caution">
    <text evidence="1">The sequence shown here is derived from an EMBL/GenBank/DDBJ whole genome shotgun (WGS) entry which is preliminary data.</text>
</comment>
<dbReference type="Proteomes" id="UP001348149">
    <property type="component" value="Unassembled WGS sequence"/>
</dbReference>
<dbReference type="PANTHER" id="PTHR37816:SF3">
    <property type="entry name" value="MODULATES DNA TOPOLOGY"/>
    <property type="match status" value="1"/>
</dbReference>
<dbReference type="PANTHER" id="PTHR37816">
    <property type="entry name" value="YALI0E33011P"/>
    <property type="match status" value="1"/>
</dbReference>
<dbReference type="EMBL" id="JAYLLH010000005">
    <property type="protein sequence ID" value="MEC3860679.1"/>
    <property type="molecule type" value="Genomic_DNA"/>
</dbReference>